<accession>A0AAN7Z4A3</accession>
<sequence length="343" mass="37413">MHAHSLRMHWITPPYSIDDSLNTNPSLGSDYHLLGIDEGTIETQGPMSAPPDVFSGISWPQSADMVAATYPNISVPHIQVPHARSQSFDAAMPSIPPQMQMSMSMTGPAPIQVSAQMTMPALWGNQIPPESAPYSQVQTPNSIGTNYFPSPTMTPTLQPLQPCQQNDSSCACLIQCFQGVLNIYNLLGQSTSADFDSFLQSIQHAIDECNKMIKCSNCAGKREAETRAMLYAVAVRVIADIHARTHRSCEAGQILEAPQGIENTRLGTFQLEGNGKWTKTNAMAQAGQKLEGLFTDFRHTFQAVFPDNPDLATAMINYTTRMDDGPTVGTVDMPDMNINFAVT</sequence>
<reference evidence="1 2" key="1">
    <citation type="submission" date="2023-10" db="EMBL/GenBank/DDBJ databases">
        <title>Draft genome sequence of Xylaria bambusicola isolate GMP-LS, the root and basal stem rot pathogen of sugarcane in Indonesia.</title>
        <authorList>
            <person name="Selvaraj P."/>
            <person name="Muralishankar V."/>
            <person name="Muruganantham S."/>
            <person name="Sp S."/>
            <person name="Haryani S."/>
            <person name="Lau K.J.X."/>
            <person name="Naqvi N.I."/>
        </authorList>
    </citation>
    <scope>NUCLEOTIDE SEQUENCE [LARGE SCALE GENOMIC DNA]</scope>
    <source>
        <strain evidence="1">GMP-LS</strain>
    </source>
</reference>
<proteinExistence type="predicted"/>
<dbReference type="EMBL" id="JAWHQM010000009">
    <property type="protein sequence ID" value="KAK5628582.1"/>
    <property type="molecule type" value="Genomic_DNA"/>
</dbReference>
<keyword evidence="2" id="KW-1185">Reference proteome</keyword>
<protein>
    <submittedName>
        <fullName evidence="1">Uncharacterized protein</fullName>
    </submittedName>
</protein>
<dbReference type="Proteomes" id="UP001305414">
    <property type="component" value="Unassembled WGS sequence"/>
</dbReference>
<dbReference type="AlphaFoldDB" id="A0AAN7Z4A3"/>
<comment type="caution">
    <text evidence="1">The sequence shown here is derived from an EMBL/GenBank/DDBJ whole genome shotgun (WGS) entry which is preliminary data.</text>
</comment>
<name>A0AAN7Z4A3_9PEZI</name>
<gene>
    <name evidence="1" type="ORF">RRF57_004297</name>
</gene>
<evidence type="ECO:0000313" key="2">
    <source>
        <dbReference type="Proteomes" id="UP001305414"/>
    </source>
</evidence>
<evidence type="ECO:0000313" key="1">
    <source>
        <dbReference type="EMBL" id="KAK5628582.1"/>
    </source>
</evidence>
<organism evidence="1 2">
    <name type="scientific">Xylaria bambusicola</name>
    <dbReference type="NCBI Taxonomy" id="326684"/>
    <lineage>
        <taxon>Eukaryota</taxon>
        <taxon>Fungi</taxon>
        <taxon>Dikarya</taxon>
        <taxon>Ascomycota</taxon>
        <taxon>Pezizomycotina</taxon>
        <taxon>Sordariomycetes</taxon>
        <taxon>Xylariomycetidae</taxon>
        <taxon>Xylariales</taxon>
        <taxon>Xylariaceae</taxon>
        <taxon>Xylaria</taxon>
    </lineage>
</organism>